<dbReference type="OrthoDB" id="24555at2759"/>
<dbReference type="GO" id="GO:0007140">
    <property type="term" value="P:male meiotic nuclear division"/>
    <property type="evidence" value="ECO:0007669"/>
    <property type="project" value="TreeGrafter"/>
</dbReference>
<dbReference type="GO" id="GO:0043186">
    <property type="term" value="C:P granule"/>
    <property type="evidence" value="ECO:0007669"/>
    <property type="project" value="TreeGrafter"/>
</dbReference>
<evidence type="ECO:0000256" key="9">
    <source>
        <dbReference type="ARBA" id="ARBA00023242"/>
    </source>
</evidence>
<name>A0A2H8TZX4_9HEMI</name>
<dbReference type="PROSITE" id="PS50118">
    <property type="entry name" value="HMG_BOX_2"/>
    <property type="match status" value="1"/>
</dbReference>
<dbReference type="GO" id="GO:0034587">
    <property type="term" value="P:piRNA processing"/>
    <property type="evidence" value="ECO:0007669"/>
    <property type="project" value="TreeGrafter"/>
</dbReference>
<accession>A0A2H8TZX4</accession>
<evidence type="ECO:0000259" key="12">
    <source>
        <dbReference type="PROSITE" id="PS50118"/>
    </source>
</evidence>
<reference evidence="13" key="1">
    <citation type="submission" date="2017-10" db="EMBL/GenBank/DDBJ databases">
        <title>Transcriptome Assembly of Sugarcane Aphid Adults.</title>
        <authorList>
            <person name="Scully E.D."/>
            <person name="Palmer N.A."/>
            <person name="Geib S.M."/>
            <person name="Sarath G."/>
            <person name="Sattler S.E."/>
        </authorList>
    </citation>
    <scope>NUCLEOTIDE SEQUENCE</scope>
    <source>
        <tissue evidence="13">Whole body</tissue>
    </source>
</reference>
<dbReference type="GO" id="GO:0045892">
    <property type="term" value="P:negative regulation of DNA-templated transcription"/>
    <property type="evidence" value="ECO:0007669"/>
    <property type="project" value="TreeGrafter"/>
</dbReference>
<dbReference type="EMBL" id="GFXV01007496">
    <property type="protein sequence ID" value="MBW19301.1"/>
    <property type="molecule type" value="Transcribed_RNA"/>
</dbReference>
<keyword evidence="10" id="KW-0469">Meiosis</keyword>
<comment type="similarity">
    <text evidence="3">Belongs to the maelstrom family.</text>
</comment>
<dbReference type="SUPFAM" id="SSF47095">
    <property type="entry name" value="HMG-box"/>
    <property type="match status" value="1"/>
</dbReference>
<dbReference type="GO" id="GO:0060964">
    <property type="term" value="P:regulation of miRNA-mediated gene silencing"/>
    <property type="evidence" value="ECO:0007669"/>
    <property type="project" value="InterPro"/>
</dbReference>
<comment type="subcellular location">
    <subcellularLocation>
        <location evidence="2">Cytoplasm</location>
    </subcellularLocation>
    <subcellularLocation>
        <location evidence="1">Nucleus</location>
    </subcellularLocation>
</comment>
<dbReference type="InterPro" id="IPR036910">
    <property type="entry name" value="HMG_box_dom_sf"/>
</dbReference>
<keyword evidence="7 11" id="KW-0238">DNA-binding</keyword>
<keyword evidence="4" id="KW-0217">Developmental protein</keyword>
<evidence type="ECO:0000256" key="5">
    <source>
        <dbReference type="ARBA" id="ARBA00022490"/>
    </source>
</evidence>
<dbReference type="PANTHER" id="PTHR21358">
    <property type="entry name" value="PROTEIN MAELSTROM HOMOLOG"/>
    <property type="match status" value="1"/>
</dbReference>
<dbReference type="PANTHER" id="PTHR21358:SF4">
    <property type="entry name" value="PROTEIN MAELSTROM HOMOLOG"/>
    <property type="match status" value="1"/>
</dbReference>
<keyword evidence="5" id="KW-0963">Cytoplasm</keyword>
<evidence type="ECO:0000256" key="7">
    <source>
        <dbReference type="ARBA" id="ARBA00023125"/>
    </source>
</evidence>
<protein>
    <submittedName>
        <fullName evidence="13">Protein maelstrom</fullName>
    </submittedName>
</protein>
<proteinExistence type="inferred from homology"/>
<evidence type="ECO:0000256" key="6">
    <source>
        <dbReference type="ARBA" id="ARBA00022782"/>
    </source>
</evidence>
<dbReference type="GO" id="GO:0030154">
    <property type="term" value="P:cell differentiation"/>
    <property type="evidence" value="ECO:0007669"/>
    <property type="project" value="UniProtKB-KW"/>
</dbReference>
<keyword evidence="9 11" id="KW-0539">Nucleus</keyword>
<dbReference type="Gene3D" id="1.10.30.10">
    <property type="entry name" value="High mobility group box domain"/>
    <property type="match status" value="1"/>
</dbReference>
<dbReference type="GO" id="GO:0043565">
    <property type="term" value="F:sequence-specific DNA binding"/>
    <property type="evidence" value="ECO:0007669"/>
    <property type="project" value="TreeGrafter"/>
</dbReference>
<feature type="domain" description="HMG box" evidence="12">
    <location>
        <begin position="1"/>
        <end position="57"/>
    </location>
</feature>
<evidence type="ECO:0000256" key="8">
    <source>
        <dbReference type="ARBA" id="ARBA00023158"/>
    </source>
</evidence>
<sequence>MATKKNAFAIFLTDHRNEEINDRKKPSSFQQLSNKLAPIWNSMTDEEKNKYKVLARKNNSNQDEKPFAKISDLHNNSYDFLNMQKCLIKMFEFIQNDKELLEKKFILLHINCHAHHGEKYYFPAEIAALEFNLINGVFRTYHKIIGISKIYPRGLAGGMREYSDLLHQIYCWHEHPDDYQNILLEFLSFLKNEKINLTDFQEGTLELPYLYTVETEIGMDIMKAKSSLERFCSTVFPKDDAKRFKSIFKIGSINQLLLEIKKKMKLHLDPQNIKQGMSTNDILQSDMFGHGLGCMYHEMRDIAFKCSKARVIQWMSNICKHISTYTSLQIIPGRHIAVQLNDGSRMIIENANLPLTKQDLKLNTSKDDILGVKLSILSQTQHSYSSDEEKDLY</sequence>
<keyword evidence="8" id="KW-0943">RNA-mediated gene silencing</keyword>
<dbReference type="InterPro" id="IPR039259">
    <property type="entry name" value="Protein_maelstrom"/>
</dbReference>
<dbReference type="Pfam" id="PF09011">
    <property type="entry name" value="HMG_box_2"/>
    <property type="match status" value="1"/>
</dbReference>
<dbReference type="InterPro" id="IPR009071">
    <property type="entry name" value="HMG_box_dom"/>
</dbReference>
<evidence type="ECO:0000256" key="2">
    <source>
        <dbReference type="ARBA" id="ARBA00004496"/>
    </source>
</evidence>
<evidence type="ECO:0000256" key="4">
    <source>
        <dbReference type="ARBA" id="ARBA00022473"/>
    </source>
</evidence>
<evidence type="ECO:0000313" key="13">
    <source>
        <dbReference type="EMBL" id="MBW19301.1"/>
    </source>
</evidence>
<evidence type="ECO:0000256" key="1">
    <source>
        <dbReference type="ARBA" id="ARBA00004123"/>
    </source>
</evidence>
<dbReference type="Pfam" id="PF13017">
    <property type="entry name" value="Maelstrom"/>
    <property type="match status" value="1"/>
</dbReference>
<feature type="DNA-binding region" description="HMG box" evidence="11">
    <location>
        <begin position="1"/>
        <end position="57"/>
    </location>
</feature>
<dbReference type="InterPro" id="IPR024970">
    <property type="entry name" value="Maelstrom"/>
</dbReference>
<gene>
    <name evidence="13" type="primary">mael_2</name>
</gene>
<dbReference type="GO" id="GO:0005634">
    <property type="term" value="C:nucleus"/>
    <property type="evidence" value="ECO:0007669"/>
    <property type="project" value="UniProtKB-SubCell"/>
</dbReference>
<dbReference type="AlphaFoldDB" id="A0A2H8TZX4"/>
<dbReference type="GO" id="GO:0007283">
    <property type="term" value="P:spermatogenesis"/>
    <property type="evidence" value="ECO:0007669"/>
    <property type="project" value="TreeGrafter"/>
</dbReference>
<evidence type="ECO:0000256" key="3">
    <source>
        <dbReference type="ARBA" id="ARBA00007057"/>
    </source>
</evidence>
<evidence type="ECO:0000256" key="11">
    <source>
        <dbReference type="PROSITE-ProRule" id="PRU00267"/>
    </source>
</evidence>
<keyword evidence="6" id="KW-0221">Differentiation</keyword>
<organism evidence="13">
    <name type="scientific">Melanaphis sacchari</name>
    <dbReference type="NCBI Taxonomy" id="742174"/>
    <lineage>
        <taxon>Eukaryota</taxon>
        <taxon>Metazoa</taxon>
        <taxon>Ecdysozoa</taxon>
        <taxon>Arthropoda</taxon>
        <taxon>Hexapoda</taxon>
        <taxon>Insecta</taxon>
        <taxon>Pterygota</taxon>
        <taxon>Neoptera</taxon>
        <taxon>Paraneoptera</taxon>
        <taxon>Hemiptera</taxon>
        <taxon>Sternorrhyncha</taxon>
        <taxon>Aphidomorpha</taxon>
        <taxon>Aphidoidea</taxon>
        <taxon>Aphididae</taxon>
        <taxon>Aphidini</taxon>
        <taxon>Melanaphis</taxon>
    </lineage>
</organism>
<evidence type="ECO:0000256" key="10">
    <source>
        <dbReference type="ARBA" id="ARBA00023254"/>
    </source>
</evidence>